<feature type="region of interest" description="Disordered" evidence="1">
    <location>
        <begin position="20"/>
        <end position="39"/>
    </location>
</feature>
<dbReference type="InterPro" id="IPR013783">
    <property type="entry name" value="Ig-like_fold"/>
</dbReference>
<dbReference type="InterPro" id="IPR036179">
    <property type="entry name" value="Ig-like_dom_sf"/>
</dbReference>
<organism evidence="3">
    <name type="scientific">Timema monikensis</name>
    <dbReference type="NCBI Taxonomy" id="170555"/>
    <lineage>
        <taxon>Eukaryota</taxon>
        <taxon>Metazoa</taxon>
        <taxon>Ecdysozoa</taxon>
        <taxon>Arthropoda</taxon>
        <taxon>Hexapoda</taxon>
        <taxon>Insecta</taxon>
        <taxon>Pterygota</taxon>
        <taxon>Neoptera</taxon>
        <taxon>Polyneoptera</taxon>
        <taxon>Phasmatodea</taxon>
        <taxon>Timematodea</taxon>
        <taxon>Timematoidea</taxon>
        <taxon>Timematidae</taxon>
        <taxon>Timema</taxon>
    </lineage>
</organism>
<sequence length="499" mass="55234">MYQLPLDYFDRILALNNAENVIPPPPRDPTPSAPHPPYYNPQTHQYPPILFVFSYENTTVPITEVKPEYVKVTKGDGTELTNATLIGPYTEGDELTLVCESGGGKPIPSVSWWNGTHKMAEQDNMNCSISIHLTAISRVTKFVERRFARGNTRASNKVEIVLTQKDLRMMFETKSLLLMRQSSYAVWMFVYEVAVDELTSSHAHGGTGEPLHLFKSQLPFVSSPWLGHGFGRRRRGGEDDERILSLRRRKKKDIVFEKCGLAVPGLPRKFELEEVNPHLRGGRVENHLGKTTPSSPDRDSNLDLPVLSSRAQHDKRVSQLCHRGSQNFRLHEVLRTPQHETRERNSREYTAESGPNSVGTGRNRVHMTLGRGDLGAKYECRAENAALNAPIVSNIRVEVNVHPTDIRTSISPSSAVELITTSTLANYATEAVMFLSTPSGPECRGRGVVATTAVVNAGLGGVEAAPGFNQSAPQGVSSTVPYSTLLFMEKLLSLLEIAL</sequence>
<feature type="region of interest" description="Disordered" evidence="1">
    <location>
        <begin position="335"/>
        <end position="365"/>
    </location>
</feature>
<dbReference type="EMBL" id="OB792782">
    <property type="protein sequence ID" value="CAD7424395.1"/>
    <property type="molecule type" value="Genomic_DNA"/>
</dbReference>
<dbReference type="InterPro" id="IPR007110">
    <property type="entry name" value="Ig-like_dom"/>
</dbReference>
<name>A0A7R9HJ81_9NEOP</name>
<evidence type="ECO:0000259" key="2">
    <source>
        <dbReference type="PROSITE" id="PS50835"/>
    </source>
</evidence>
<evidence type="ECO:0000256" key="1">
    <source>
        <dbReference type="SAM" id="MobiDB-lite"/>
    </source>
</evidence>
<accession>A0A7R9HJ81</accession>
<reference evidence="3" key="1">
    <citation type="submission" date="2020-11" db="EMBL/GenBank/DDBJ databases">
        <authorList>
            <person name="Tran Van P."/>
        </authorList>
    </citation>
    <scope>NUCLEOTIDE SEQUENCE</scope>
</reference>
<proteinExistence type="predicted"/>
<dbReference type="PANTHER" id="PTHR23278">
    <property type="entry name" value="SIDESTEP PROTEIN"/>
    <property type="match status" value="1"/>
</dbReference>
<dbReference type="AlphaFoldDB" id="A0A7R9HJ81"/>
<feature type="domain" description="Ig-like" evidence="2">
    <location>
        <begin position="67"/>
        <end position="112"/>
    </location>
</feature>
<feature type="compositionally biased region" description="Basic and acidic residues" evidence="1">
    <location>
        <begin position="335"/>
        <end position="350"/>
    </location>
</feature>
<dbReference type="PROSITE" id="PS50835">
    <property type="entry name" value="IG_LIKE"/>
    <property type="match status" value="1"/>
</dbReference>
<dbReference type="PANTHER" id="PTHR23278:SF32">
    <property type="entry name" value="NEUROMUSCULIN, ISOFORM E"/>
    <property type="match status" value="1"/>
</dbReference>
<evidence type="ECO:0000313" key="3">
    <source>
        <dbReference type="EMBL" id="CAD7424395.1"/>
    </source>
</evidence>
<dbReference type="Gene3D" id="2.60.40.10">
    <property type="entry name" value="Immunoglobulins"/>
    <property type="match status" value="2"/>
</dbReference>
<feature type="region of interest" description="Disordered" evidence="1">
    <location>
        <begin position="281"/>
        <end position="303"/>
    </location>
</feature>
<feature type="compositionally biased region" description="Pro residues" evidence="1">
    <location>
        <begin position="22"/>
        <end position="39"/>
    </location>
</feature>
<protein>
    <recommendedName>
        <fullName evidence="2">Ig-like domain-containing protein</fullName>
    </recommendedName>
</protein>
<dbReference type="SUPFAM" id="SSF48726">
    <property type="entry name" value="Immunoglobulin"/>
    <property type="match status" value="1"/>
</dbReference>
<gene>
    <name evidence="3" type="ORF">TMSB3V08_LOCUS1345</name>
</gene>